<evidence type="ECO:0000259" key="3">
    <source>
        <dbReference type="Pfam" id="PF25917"/>
    </source>
</evidence>
<dbReference type="EMBL" id="JAIRBC010000007">
    <property type="protein sequence ID" value="MCG2460264.1"/>
    <property type="molecule type" value="Genomic_DNA"/>
</dbReference>
<evidence type="ECO:0000313" key="4">
    <source>
        <dbReference type="EMBL" id="MCG2460264.1"/>
    </source>
</evidence>
<dbReference type="InterPro" id="IPR058625">
    <property type="entry name" value="MdtA-like_BSH"/>
</dbReference>
<dbReference type="Gene3D" id="1.20.1600.10">
    <property type="entry name" value="Outer membrane efflux proteins (OEP)"/>
    <property type="match status" value="1"/>
</dbReference>
<accession>A0AAE3EU28</accession>
<keyword evidence="2" id="KW-0472">Membrane</keyword>
<keyword evidence="5" id="KW-1185">Reference proteome</keyword>
<feature type="transmembrane region" description="Helical" evidence="2">
    <location>
        <begin position="30"/>
        <end position="52"/>
    </location>
</feature>
<name>A0AAE3EU28_9FLAO</name>
<dbReference type="PANTHER" id="PTHR30386">
    <property type="entry name" value="MEMBRANE FUSION SUBUNIT OF EMRAB-TOLC MULTIDRUG EFFLUX PUMP"/>
    <property type="match status" value="1"/>
</dbReference>
<keyword evidence="2" id="KW-0812">Transmembrane</keyword>
<keyword evidence="1" id="KW-0175">Coiled coil</keyword>
<evidence type="ECO:0000256" key="1">
    <source>
        <dbReference type="SAM" id="Coils"/>
    </source>
</evidence>
<sequence length="393" mass="43911">MEIILLLIYSGIVWLVFFKYRLLPWNTLTQVIVVIIPVVAIALLILFLNIVAPSSHDVRVLNYNVEVVPTVTGKVVDVPVKPNQHVNKGDVLFKIDPEPFELKVKSLQARIPMLEAKVISAKSYDKELEDQISAASNRVRVITSQLDLAIKRLDQTRVLAESGAGSKFDYEQAQANLNNLQAQKAVAESERAQSLQRISAVSSDGELSEITQARADLEQAKAQLDEAEWQLSQTVFRAPADGRVINLQLRPGAMAVQLPLKPVMTFVEDEQWLVALYNQNELRYVQNGDPAEVALKTYPNRIIKCEVEHIVWANAQGQITASGQLPDTQQTNFHEGRFAVRLNVSDEDKDLFLAPGAVGMGAIYTEHGVLIHLVRKVIMRVGTKMDWLVLKLH</sequence>
<gene>
    <name evidence="4" type="ORF">K8352_05850</name>
</gene>
<dbReference type="Pfam" id="PF25917">
    <property type="entry name" value="BSH_RND"/>
    <property type="match status" value="1"/>
</dbReference>
<dbReference type="Proteomes" id="UP001200642">
    <property type="component" value="Unassembled WGS sequence"/>
</dbReference>
<feature type="transmembrane region" description="Helical" evidence="2">
    <location>
        <begin position="6"/>
        <end position="23"/>
    </location>
</feature>
<dbReference type="RefSeq" id="WP_317901407.1">
    <property type="nucleotide sequence ID" value="NZ_JAIRBC010000007.1"/>
</dbReference>
<keyword evidence="2" id="KW-1133">Transmembrane helix</keyword>
<reference evidence="4" key="1">
    <citation type="submission" date="2023-02" db="EMBL/GenBank/DDBJ databases">
        <title>Genome of Flavobacteriaceae gen. nov. sp. strain F89.</title>
        <authorList>
            <person name="Wang Y."/>
        </authorList>
    </citation>
    <scope>NUCLEOTIDE SEQUENCE</scope>
    <source>
        <strain evidence="4">F89</strain>
    </source>
</reference>
<dbReference type="Gene3D" id="2.40.50.100">
    <property type="match status" value="1"/>
</dbReference>
<evidence type="ECO:0000313" key="5">
    <source>
        <dbReference type="Proteomes" id="UP001200642"/>
    </source>
</evidence>
<dbReference type="InterPro" id="IPR050739">
    <property type="entry name" value="MFP"/>
</dbReference>
<dbReference type="Gene3D" id="2.40.30.170">
    <property type="match status" value="1"/>
</dbReference>
<feature type="coiled-coil region" evidence="1">
    <location>
        <begin position="170"/>
        <end position="237"/>
    </location>
</feature>
<dbReference type="AlphaFoldDB" id="A0AAE3EU28"/>
<dbReference type="SUPFAM" id="SSF111369">
    <property type="entry name" value="HlyD-like secretion proteins"/>
    <property type="match status" value="2"/>
</dbReference>
<dbReference type="GO" id="GO:0015562">
    <property type="term" value="F:efflux transmembrane transporter activity"/>
    <property type="evidence" value="ECO:0007669"/>
    <property type="project" value="InterPro"/>
</dbReference>
<comment type="caution">
    <text evidence="4">The sequence shown here is derived from an EMBL/GenBank/DDBJ whole genome shotgun (WGS) entry which is preliminary data.</text>
</comment>
<evidence type="ECO:0000256" key="2">
    <source>
        <dbReference type="SAM" id="Phobius"/>
    </source>
</evidence>
<proteinExistence type="predicted"/>
<protein>
    <submittedName>
        <fullName evidence="4">HlyD family secretion protein</fullName>
    </submittedName>
</protein>
<feature type="domain" description="Multidrug resistance protein MdtA-like barrel-sandwich hybrid" evidence="3">
    <location>
        <begin position="65"/>
        <end position="255"/>
    </location>
</feature>
<organism evidence="4 5">
    <name type="scientific">Cerina litoralis</name>
    <dbReference type="NCBI Taxonomy" id="2874477"/>
    <lineage>
        <taxon>Bacteria</taxon>
        <taxon>Pseudomonadati</taxon>
        <taxon>Bacteroidota</taxon>
        <taxon>Flavobacteriia</taxon>
        <taxon>Flavobacteriales</taxon>
        <taxon>Flavobacteriaceae</taxon>
        <taxon>Cerina</taxon>
    </lineage>
</organism>